<dbReference type="InterPro" id="IPR000045">
    <property type="entry name" value="Prepilin_IV_endopep_pep"/>
</dbReference>
<evidence type="ECO:0000313" key="5">
    <source>
        <dbReference type="Proteomes" id="UP000516160"/>
    </source>
</evidence>
<comment type="similarity">
    <text evidence="1">Belongs to the peptidase A24 family.</text>
</comment>
<dbReference type="Gene3D" id="1.20.120.1220">
    <property type="match status" value="1"/>
</dbReference>
<reference evidence="4 5" key="1">
    <citation type="submission" date="2020-07" db="EMBL/GenBank/DDBJ databases">
        <title>Alkalicella. sp. LB2 genome.</title>
        <authorList>
            <person name="Postec A."/>
            <person name="Quemeneur M."/>
        </authorList>
    </citation>
    <scope>NUCLEOTIDE SEQUENCE [LARGE SCALE GENOMIC DNA]</scope>
    <source>
        <strain evidence="4 5">LB2</strain>
    </source>
</reference>
<evidence type="ECO:0000256" key="1">
    <source>
        <dbReference type="ARBA" id="ARBA00005801"/>
    </source>
</evidence>
<dbReference type="InterPro" id="IPR050882">
    <property type="entry name" value="Prepilin_peptidase/N-MTase"/>
</dbReference>
<dbReference type="AlphaFoldDB" id="A0A7G9W7E4"/>
<evidence type="ECO:0000313" key="4">
    <source>
        <dbReference type="EMBL" id="QNO14606.1"/>
    </source>
</evidence>
<dbReference type="PANTHER" id="PTHR30487">
    <property type="entry name" value="TYPE 4 PREPILIN-LIKE PROTEINS LEADER PEPTIDE-PROCESSING ENZYME"/>
    <property type="match status" value="1"/>
</dbReference>
<gene>
    <name evidence="4" type="ORF">HYG86_07330</name>
</gene>
<feature type="transmembrane region" description="Helical" evidence="2">
    <location>
        <begin position="81"/>
        <end position="101"/>
    </location>
</feature>
<keyword evidence="2" id="KW-0812">Transmembrane</keyword>
<dbReference type="GO" id="GO:0006465">
    <property type="term" value="P:signal peptide processing"/>
    <property type="evidence" value="ECO:0007669"/>
    <property type="project" value="TreeGrafter"/>
</dbReference>
<feature type="transmembrane region" description="Helical" evidence="2">
    <location>
        <begin position="149"/>
        <end position="170"/>
    </location>
</feature>
<evidence type="ECO:0000259" key="3">
    <source>
        <dbReference type="Pfam" id="PF01478"/>
    </source>
</evidence>
<feature type="transmembrane region" description="Helical" evidence="2">
    <location>
        <begin position="108"/>
        <end position="129"/>
    </location>
</feature>
<keyword evidence="2" id="KW-0472">Membrane</keyword>
<feature type="transmembrane region" description="Helical" evidence="2">
    <location>
        <begin position="33"/>
        <end position="51"/>
    </location>
</feature>
<keyword evidence="5" id="KW-1185">Reference proteome</keyword>
<dbReference type="GO" id="GO:0005886">
    <property type="term" value="C:plasma membrane"/>
    <property type="evidence" value="ECO:0007669"/>
    <property type="project" value="TreeGrafter"/>
</dbReference>
<proteinExistence type="inferred from homology"/>
<name>A0A7G9W7E4_ALKCA</name>
<feature type="transmembrane region" description="Helical" evidence="2">
    <location>
        <begin position="177"/>
        <end position="195"/>
    </location>
</feature>
<dbReference type="EMBL" id="CP058559">
    <property type="protein sequence ID" value="QNO14606.1"/>
    <property type="molecule type" value="Genomic_DNA"/>
</dbReference>
<protein>
    <submittedName>
        <fullName evidence="4">Prepilin peptidase</fullName>
    </submittedName>
</protein>
<feature type="domain" description="Prepilin type IV endopeptidase peptidase" evidence="3">
    <location>
        <begin position="64"/>
        <end position="164"/>
    </location>
</feature>
<keyword evidence="2" id="KW-1133">Transmembrane helix</keyword>
<sequence>MYLLVLILGIVAGYFLSKITSTISDSISVGKKGFKLSIIIVTALLFVISYLKYGSSLMFLKTTLFMSLLIIISFVDIKHRIIPDKLVLATILWGLVLVFIGDVSPLNAILGMFTGGTLLLLLAMVPNALGGGDVKMMFAVGIFLGVTKTVYAIIFAFMVAAIISTILLLLRLKSRKDHIPFGPFLAIGSLIAYLAV</sequence>
<dbReference type="GO" id="GO:0004190">
    <property type="term" value="F:aspartic-type endopeptidase activity"/>
    <property type="evidence" value="ECO:0007669"/>
    <property type="project" value="InterPro"/>
</dbReference>
<dbReference type="KEGG" id="acae:HYG86_07330"/>
<organism evidence="4 5">
    <name type="scientific">Alkalicella caledoniensis</name>
    <dbReference type="NCBI Taxonomy" id="2731377"/>
    <lineage>
        <taxon>Bacteria</taxon>
        <taxon>Bacillati</taxon>
        <taxon>Bacillota</taxon>
        <taxon>Clostridia</taxon>
        <taxon>Eubacteriales</taxon>
        <taxon>Proteinivoracaceae</taxon>
        <taxon>Alkalicella</taxon>
    </lineage>
</organism>
<feature type="transmembrane region" description="Helical" evidence="2">
    <location>
        <begin position="58"/>
        <end position="75"/>
    </location>
</feature>
<dbReference type="PANTHER" id="PTHR30487:SF0">
    <property type="entry name" value="PREPILIN LEADER PEPTIDASE_N-METHYLTRANSFERASE-RELATED"/>
    <property type="match status" value="1"/>
</dbReference>
<dbReference type="Pfam" id="PF01478">
    <property type="entry name" value="Peptidase_A24"/>
    <property type="match status" value="1"/>
</dbReference>
<dbReference type="Proteomes" id="UP000516160">
    <property type="component" value="Chromosome"/>
</dbReference>
<evidence type="ECO:0000256" key="2">
    <source>
        <dbReference type="SAM" id="Phobius"/>
    </source>
</evidence>
<accession>A0A7G9W7E4</accession>
<dbReference type="RefSeq" id="WP_213168441.1">
    <property type="nucleotide sequence ID" value="NZ_CP058559.1"/>
</dbReference>